<sequence>MDGGNVLISLHDDRLCCNKVKVIEGNKTFVVSMEKDSIQTAFDWIWDELGLKFELAPESQFFSSGKEGSQLSKKGDLMGKESREVWANVRSRKDVRKTNRSGDKNNLSRLREGKLDLEKKKSYHVRRVGSDSSTTSSDSQSEERQLMGVGKSKGECSKWRLVSKGSESRGRNGLEKSHSGHGLQKTRAIEKRSTKLGKAQRHWET</sequence>
<feature type="compositionally biased region" description="Basic and acidic residues" evidence="1">
    <location>
        <begin position="166"/>
        <end position="178"/>
    </location>
</feature>
<keyword evidence="3" id="KW-1185">Reference proteome</keyword>
<protein>
    <submittedName>
        <fullName evidence="2">Uncharacterized protein</fullName>
    </submittedName>
</protein>
<reference evidence="2" key="2">
    <citation type="submission" date="2023-02" db="EMBL/GenBank/DDBJ databases">
        <authorList>
            <person name="Swenson N.G."/>
            <person name="Wegrzyn J.L."/>
            <person name="Mcevoy S.L."/>
        </authorList>
    </citation>
    <scope>NUCLEOTIDE SEQUENCE</scope>
    <source>
        <strain evidence="2">91603</strain>
        <tissue evidence="2">Leaf</tissue>
    </source>
</reference>
<feature type="compositionally biased region" description="Basic residues" evidence="1">
    <location>
        <begin position="194"/>
        <end position="205"/>
    </location>
</feature>
<feature type="compositionally biased region" description="Basic and acidic residues" evidence="1">
    <location>
        <begin position="109"/>
        <end position="120"/>
    </location>
</feature>
<evidence type="ECO:0000313" key="2">
    <source>
        <dbReference type="EMBL" id="KAI9162617.1"/>
    </source>
</evidence>
<dbReference type="AlphaFoldDB" id="A0AAD5IHX7"/>
<evidence type="ECO:0000256" key="1">
    <source>
        <dbReference type="SAM" id="MobiDB-lite"/>
    </source>
</evidence>
<dbReference type="EMBL" id="JAJSOW010000106">
    <property type="protein sequence ID" value="KAI9162617.1"/>
    <property type="molecule type" value="Genomic_DNA"/>
</dbReference>
<comment type="caution">
    <text evidence="2">The sequence shown here is derived from an EMBL/GenBank/DDBJ whole genome shotgun (WGS) entry which is preliminary data.</text>
</comment>
<organism evidence="2 3">
    <name type="scientific">Acer negundo</name>
    <name type="common">Box elder</name>
    <dbReference type="NCBI Taxonomy" id="4023"/>
    <lineage>
        <taxon>Eukaryota</taxon>
        <taxon>Viridiplantae</taxon>
        <taxon>Streptophyta</taxon>
        <taxon>Embryophyta</taxon>
        <taxon>Tracheophyta</taxon>
        <taxon>Spermatophyta</taxon>
        <taxon>Magnoliopsida</taxon>
        <taxon>eudicotyledons</taxon>
        <taxon>Gunneridae</taxon>
        <taxon>Pentapetalae</taxon>
        <taxon>rosids</taxon>
        <taxon>malvids</taxon>
        <taxon>Sapindales</taxon>
        <taxon>Sapindaceae</taxon>
        <taxon>Hippocastanoideae</taxon>
        <taxon>Acereae</taxon>
        <taxon>Acer</taxon>
    </lineage>
</organism>
<gene>
    <name evidence="2" type="ORF">LWI28_028984</name>
</gene>
<feature type="compositionally biased region" description="Low complexity" evidence="1">
    <location>
        <begin position="130"/>
        <end position="139"/>
    </location>
</feature>
<evidence type="ECO:0000313" key="3">
    <source>
        <dbReference type="Proteomes" id="UP001064489"/>
    </source>
</evidence>
<feature type="region of interest" description="Disordered" evidence="1">
    <location>
        <begin position="88"/>
        <end position="205"/>
    </location>
</feature>
<name>A0AAD5IHX7_ACENE</name>
<reference evidence="2" key="1">
    <citation type="journal article" date="2022" name="Plant J.">
        <title>Strategies of tolerance reflected in two North American maple genomes.</title>
        <authorList>
            <person name="McEvoy S.L."/>
            <person name="Sezen U.U."/>
            <person name="Trouern-Trend A."/>
            <person name="McMahon S.M."/>
            <person name="Schaberg P.G."/>
            <person name="Yang J."/>
            <person name="Wegrzyn J.L."/>
            <person name="Swenson N.G."/>
        </authorList>
    </citation>
    <scope>NUCLEOTIDE SEQUENCE</scope>
    <source>
        <strain evidence="2">91603</strain>
    </source>
</reference>
<proteinExistence type="predicted"/>
<dbReference type="Proteomes" id="UP001064489">
    <property type="component" value="Chromosome 2"/>
</dbReference>
<accession>A0AAD5IHX7</accession>